<evidence type="ECO:0000256" key="1">
    <source>
        <dbReference type="ARBA" id="ARBA00004651"/>
    </source>
</evidence>
<evidence type="ECO:0000256" key="6">
    <source>
        <dbReference type="ARBA" id="ARBA00038076"/>
    </source>
</evidence>
<evidence type="ECO:0000259" key="8">
    <source>
        <dbReference type="Pfam" id="PF02687"/>
    </source>
</evidence>
<sequence>MRRTLEILLTGLKMALGEFRSNKLRTFLSLLGVTFGIFCIIGVMATVNSLEANVQKDIKALGSNTIFIDKWDYSGQIPWWKLINRPSPKFEEIALLRKSVHEAQNIAFALQRMDKVEFEDEKLDNVRMYGITEDFSNIQTIEMVDGRYLQQSDFDFATNNVVVGYKVAEELFGKPERAVGKQIVIYNKYVNVIGLIKKQGTSMIGGWEFDNCVLLPYAFMKTVVRDDYSDPVIMLQGKEAVPMAALRDETTGAMRSIRKLKPTQQDNFSLNDIDAFGEFAAGIFAGINMGGFFIALLSLVVGMFGVANIMFVTVRERTSQIGLKKALGAKRSTILMEFLMESAFLCIMGGLIGLLLVFVLTLIISKLMGFPIFISFNIMILAISICIVVGVLAGIIPASIAAKMDPVTAIRSK</sequence>
<comment type="similarity">
    <text evidence="6">Belongs to the ABC-4 integral membrane protein family.</text>
</comment>
<evidence type="ECO:0000259" key="9">
    <source>
        <dbReference type="Pfam" id="PF12704"/>
    </source>
</evidence>
<dbReference type="GO" id="GO:0022857">
    <property type="term" value="F:transmembrane transporter activity"/>
    <property type="evidence" value="ECO:0007669"/>
    <property type="project" value="TreeGrafter"/>
</dbReference>
<evidence type="ECO:0000256" key="3">
    <source>
        <dbReference type="ARBA" id="ARBA00022692"/>
    </source>
</evidence>
<dbReference type="RefSeq" id="WP_039141201.1">
    <property type="nucleotide sequence ID" value="NZ_JSVC01000016.1"/>
</dbReference>
<evidence type="ECO:0000256" key="4">
    <source>
        <dbReference type="ARBA" id="ARBA00022989"/>
    </source>
</evidence>
<feature type="domain" description="MacB-like periplasmic core" evidence="9">
    <location>
        <begin position="26"/>
        <end position="251"/>
    </location>
</feature>
<feature type="transmembrane region" description="Helical" evidence="7">
    <location>
        <begin position="293"/>
        <end position="314"/>
    </location>
</feature>
<evidence type="ECO:0000313" key="11">
    <source>
        <dbReference type="Proteomes" id="UP000031408"/>
    </source>
</evidence>
<evidence type="ECO:0000256" key="7">
    <source>
        <dbReference type="SAM" id="Phobius"/>
    </source>
</evidence>
<protein>
    <recommendedName>
        <fullName evidence="12">ABC transporter</fullName>
    </recommendedName>
</protein>
<name>A0A0C1LET4_9BACT</name>
<feature type="domain" description="ABC3 transporter permease C-terminal" evidence="8">
    <location>
        <begin position="292"/>
        <end position="406"/>
    </location>
</feature>
<dbReference type="AlphaFoldDB" id="A0A0C1LET4"/>
<keyword evidence="4 7" id="KW-1133">Transmembrane helix</keyword>
<proteinExistence type="inferred from homology"/>
<dbReference type="STRING" id="1349421.OI18_15030"/>
<evidence type="ECO:0000256" key="2">
    <source>
        <dbReference type="ARBA" id="ARBA00022475"/>
    </source>
</evidence>
<dbReference type="InterPro" id="IPR025857">
    <property type="entry name" value="MacB_PCD"/>
</dbReference>
<feature type="transmembrane region" description="Helical" evidence="7">
    <location>
        <begin position="335"/>
        <end position="364"/>
    </location>
</feature>
<keyword evidence="11" id="KW-1185">Reference proteome</keyword>
<organism evidence="10 11">
    <name type="scientific">Flavihumibacter solisilvae</name>
    <dbReference type="NCBI Taxonomy" id="1349421"/>
    <lineage>
        <taxon>Bacteria</taxon>
        <taxon>Pseudomonadati</taxon>
        <taxon>Bacteroidota</taxon>
        <taxon>Chitinophagia</taxon>
        <taxon>Chitinophagales</taxon>
        <taxon>Chitinophagaceae</taxon>
        <taxon>Flavihumibacter</taxon>
    </lineage>
</organism>
<feature type="transmembrane region" description="Helical" evidence="7">
    <location>
        <begin position="370"/>
        <end position="396"/>
    </location>
</feature>
<keyword evidence="5 7" id="KW-0472">Membrane</keyword>
<dbReference type="OrthoDB" id="9770036at2"/>
<comment type="caution">
    <text evidence="10">The sequence shown here is derived from an EMBL/GenBank/DDBJ whole genome shotgun (WGS) entry which is preliminary data.</text>
</comment>
<dbReference type="PANTHER" id="PTHR30572:SF4">
    <property type="entry name" value="ABC TRANSPORTER PERMEASE YTRF"/>
    <property type="match status" value="1"/>
</dbReference>
<dbReference type="InterPro" id="IPR003838">
    <property type="entry name" value="ABC3_permease_C"/>
</dbReference>
<evidence type="ECO:0000256" key="5">
    <source>
        <dbReference type="ARBA" id="ARBA00023136"/>
    </source>
</evidence>
<dbReference type="InterPro" id="IPR050250">
    <property type="entry name" value="Macrolide_Exporter_MacB"/>
</dbReference>
<dbReference type="Pfam" id="PF12704">
    <property type="entry name" value="MacB_PCD"/>
    <property type="match status" value="1"/>
</dbReference>
<gene>
    <name evidence="10" type="ORF">OI18_15030</name>
</gene>
<keyword evidence="3 7" id="KW-0812">Transmembrane</keyword>
<evidence type="ECO:0008006" key="12">
    <source>
        <dbReference type="Google" id="ProtNLM"/>
    </source>
</evidence>
<accession>A0A0C1LET4</accession>
<dbReference type="Proteomes" id="UP000031408">
    <property type="component" value="Unassembled WGS sequence"/>
</dbReference>
<keyword evidence="2" id="KW-1003">Cell membrane</keyword>
<dbReference type="EMBL" id="JSVC01000016">
    <property type="protein sequence ID" value="KIC93898.1"/>
    <property type="molecule type" value="Genomic_DNA"/>
</dbReference>
<dbReference type="GO" id="GO:0005886">
    <property type="term" value="C:plasma membrane"/>
    <property type="evidence" value="ECO:0007669"/>
    <property type="project" value="UniProtKB-SubCell"/>
</dbReference>
<evidence type="ECO:0000313" key="10">
    <source>
        <dbReference type="EMBL" id="KIC93898.1"/>
    </source>
</evidence>
<feature type="transmembrane region" description="Helical" evidence="7">
    <location>
        <begin position="27"/>
        <end position="47"/>
    </location>
</feature>
<comment type="subcellular location">
    <subcellularLocation>
        <location evidence="1">Cell membrane</location>
        <topology evidence="1">Multi-pass membrane protein</topology>
    </subcellularLocation>
</comment>
<dbReference type="Pfam" id="PF02687">
    <property type="entry name" value="FtsX"/>
    <property type="match status" value="1"/>
</dbReference>
<reference evidence="10 11" key="1">
    <citation type="submission" date="2014-11" db="EMBL/GenBank/DDBJ databases">
        <title>Genome sequence of Flavihumibacter solisilvae 3-3.</title>
        <authorList>
            <person name="Zhou G."/>
            <person name="Li M."/>
            <person name="Wang G."/>
        </authorList>
    </citation>
    <scope>NUCLEOTIDE SEQUENCE [LARGE SCALE GENOMIC DNA]</scope>
    <source>
        <strain evidence="10 11">3-3</strain>
    </source>
</reference>
<dbReference type="PANTHER" id="PTHR30572">
    <property type="entry name" value="MEMBRANE COMPONENT OF TRANSPORTER-RELATED"/>
    <property type="match status" value="1"/>
</dbReference>